<protein>
    <submittedName>
        <fullName evidence="1">Uncharacterized protein</fullName>
    </submittedName>
</protein>
<reference evidence="1 2" key="1">
    <citation type="submission" date="2024-08" db="EMBL/GenBank/DDBJ databases">
        <title>Heavy metals resistant antinobacteria isolated from wastewater.</title>
        <authorList>
            <person name="Roman Ponce B."/>
            <person name="Blanco Mercado M.A."/>
            <person name="Avila Aldana I.N."/>
            <person name="Morales Arrieta S."/>
        </authorList>
    </citation>
    <scope>NUCLEOTIDE SEQUENCE [LARGE SCALE GENOMIC DNA]</scope>
    <source>
        <strain evidence="2">sma-1</strain>
    </source>
</reference>
<keyword evidence="2" id="KW-1185">Reference proteome</keyword>
<evidence type="ECO:0000313" key="2">
    <source>
        <dbReference type="Proteomes" id="UP001589643"/>
    </source>
</evidence>
<comment type="caution">
    <text evidence="1">The sequence shown here is derived from an EMBL/GenBank/DDBJ whole genome shotgun (WGS) entry which is preliminary data.</text>
</comment>
<name>A0ABV5ESV6_9MICO</name>
<dbReference type="Proteomes" id="UP001589643">
    <property type="component" value="Unassembled WGS sequence"/>
</dbReference>
<dbReference type="RefSeq" id="WP_378718471.1">
    <property type="nucleotide sequence ID" value="NZ_JBHLHV010000001.1"/>
</dbReference>
<proteinExistence type="predicted"/>
<evidence type="ECO:0000313" key="1">
    <source>
        <dbReference type="EMBL" id="MFB8893026.1"/>
    </source>
</evidence>
<gene>
    <name evidence="1" type="ORF">AB7P39_09245</name>
</gene>
<accession>A0ABV5ESV6</accession>
<organism evidence="1 2">
    <name type="scientific">Microbacterium plantarum</name>
    <dbReference type="NCBI Taxonomy" id="1816425"/>
    <lineage>
        <taxon>Bacteria</taxon>
        <taxon>Bacillati</taxon>
        <taxon>Actinomycetota</taxon>
        <taxon>Actinomycetes</taxon>
        <taxon>Micrococcales</taxon>
        <taxon>Microbacteriaceae</taxon>
        <taxon>Microbacterium</taxon>
    </lineage>
</organism>
<dbReference type="EMBL" id="JBHLHV010000001">
    <property type="protein sequence ID" value="MFB8893026.1"/>
    <property type="molecule type" value="Genomic_DNA"/>
</dbReference>
<sequence>MSTFKTDLAEALPASWSASVKETYVQVDEDNPDLTAAQRSALYEACLLLATAEALDAATAAHGLMTTGSAGQLVVNPAVAEARAHRLGAQALLKPLAPIGAADPAGGSSSAAAAALAGKRWSRR</sequence>